<dbReference type="SMART" id="SM00052">
    <property type="entry name" value="EAL"/>
    <property type="match status" value="1"/>
</dbReference>
<name>A0A6V8L511_9ACTN</name>
<keyword evidence="2" id="KW-0812">Transmembrane</keyword>
<reference evidence="5 6" key="2">
    <citation type="submission" date="2020-03" db="EMBL/GenBank/DDBJ databases">
        <authorList>
            <person name="Ichikawa N."/>
            <person name="Kimura A."/>
            <person name="Kitahashi Y."/>
            <person name="Uohara A."/>
        </authorList>
    </citation>
    <scope>NUCLEOTIDE SEQUENCE [LARGE SCALE GENOMIC DNA]</scope>
    <source>
        <strain evidence="5 6">NBRC 108638</strain>
    </source>
</reference>
<dbReference type="PANTHER" id="PTHR44757:SF2">
    <property type="entry name" value="BIOFILM ARCHITECTURE MAINTENANCE PROTEIN MBAA"/>
    <property type="match status" value="1"/>
</dbReference>
<feature type="transmembrane region" description="Helical" evidence="2">
    <location>
        <begin position="178"/>
        <end position="199"/>
    </location>
</feature>
<dbReference type="InterPro" id="IPR000160">
    <property type="entry name" value="GGDEF_dom"/>
</dbReference>
<dbReference type="InterPro" id="IPR052155">
    <property type="entry name" value="Biofilm_reg_signaling"/>
</dbReference>
<dbReference type="InterPro" id="IPR035919">
    <property type="entry name" value="EAL_sf"/>
</dbReference>
<feature type="transmembrane region" description="Helical" evidence="2">
    <location>
        <begin position="42"/>
        <end position="64"/>
    </location>
</feature>
<dbReference type="AlphaFoldDB" id="A0A6V8L511"/>
<protein>
    <recommendedName>
        <fullName evidence="7">GGDEF-domain containing protein</fullName>
    </recommendedName>
</protein>
<dbReference type="InterPro" id="IPR029787">
    <property type="entry name" value="Nucleotide_cyclase"/>
</dbReference>
<evidence type="ECO:0000313" key="6">
    <source>
        <dbReference type="Proteomes" id="UP000482960"/>
    </source>
</evidence>
<dbReference type="CDD" id="cd01949">
    <property type="entry name" value="GGDEF"/>
    <property type="match status" value="1"/>
</dbReference>
<dbReference type="SMART" id="SM00267">
    <property type="entry name" value="GGDEF"/>
    <property type="match status" value="1"/>
</dbReference>
<evidence type="ECO:0000259" key="4">
    <source>
        <dbReference type="PROSITE" id="PS50887"/>
    </source>
</evidence>
<dbReference type="SUPFAM" id="SSF55073">
    <property type="entry name" value="Nucleotide cyclase"/>
    <property type="match status" value="1"/>
</dbReference>
<dbReference type="EMBL" id="BLPG01000001">
    <property type="protein sequence ID" value="GFJ89167.1"/>
    <property type="molecule type" value="Genomic_DNA"/>
</dbReference>
<dbReference type="NCBIfam" id="TIGR00254">
    <property type="entry name" value="GGDEF"/>
    <property type="match status" value="1"/>
</dbReference>
<dbReference type="PROSITE" id="PS50883">
    <property type="entry name" value="EAL"/>
    <property type="match status" value="1"/>
</dbReference>
<feature type="transmembrane region" description="Helical" evidence="2">
    <location>
        <begin position="205"/>
        <end position="225"/>
    </location>
</feature>
<keyword evidence="2" id="KW-0472">Membrane</keyword>
<dbReference type="Pfam" id="PF00990">
    <property type="entry name" value="GGDEF"/>
    <property type="match status" value="1"/>
</dbReference>
<feature type="transmembrane region" description="Helical" evidence="2">
    <location>
        <begin position="6"/>
        <end position="30"/>
    </location>
</feature>
<accession>A0A6V8L511</accession>
<keyword evidence="6" id="KW-1185">Reference proteome</keyword>
<proteinExistence type="predicted"/>
<dbReference type="PANTHER" id="PTHR44757">
    <property type="entry name" value="DIGUANYLATE CYCLASE DGCP"/>
    <property type="match status" value="1"/>
</dbReference>
<evidence type="ECO:0000313" key="5">
    <source>
        <dbReference type="EMBL" id="GFJ89167.1"/>
    </source>
</evidence>
<feature type="domain" description="EAL" evidence="3">
    <location>
        <begin position="482"/>
        <end position="727"/>
    </location>
</feature>
<evidence type="ECO:0008006" key="7">
    <source>
        <dbReference type="Google" id="ProtNLM"/>
    </source>
</evidence>
<dbReference type="SUPFAM" id="SSF141868">
    <property type="entry name" value="EAL domain-like"/>
    <property type="match status" value="1"/>
</dbReference>
<reference evidence="5 6" key="1">
    <citation type="submission" date="2020-03" db="EMBL/GenBank/DDBJ databases">
        <title>Whole genome shotgun sequence of Phytohabitans rumicis NBRC 108638.</title>
        <authorList>
            <person name="Komaki H."/>
            <person name="Tamura T."/>
        </authorList>
    </citation>
    <scope>NUCLEOTIDE SEQUENCE [LARGE SCALE GENOMIC DNA]</scope>
    <source>
        <strain evidence="5 6">NBRC 108638</strain>
    </source>
</reference>
<feature type="transmembrane region" description="Helical" evidence="2">
    <location>
        <begin position="110"/>
        <end position="131"/>
    </location>
</feature>
<dbReference type="InterPro" id="IPR043128">
    <property type="entry name" value="Rev_trsase/Diguanyl_cyclase"/>
</dbReference>
<feature type="transmembrane region" description="Helical" evidence="2">
    <location>
        <begin position="76"/>
        <end position="98"/>
    </location>
</feature>
<evidence type="ECO:0000256" key="2">
    <source>
        <dbReference type="SAM" id="Phobius"/>
    </source>
</evidence>
<keyword evidence="2" id="KW-1133">Transmembrane helix</keyword>
<dbReference type="InterPro" id="IPR001633">
    <property type="entry name" value="EAL_dom"/>
</dbReference>
<dbReference type="Gene3D" id="3.20.20.450">
    <property type="entry name" value="EAL domain"/>
    <property type="match status" value="1"/>
</dbReference>
<feature type="domain" description="GGDEF" evidence="4">
    <location>
        <begin position="343"/>
        <end position="473"/>
    </location>
</feature>
<evidence type="ECO:0000259" key="3">
    <source>
        <dbReference type="PROSITE" id="PS50883"/>
    </source>
</evidence>
<dbReference type="Gene3D" id="3.30.70.270">
    <property type="match status" value="1"/>
</dbReference>
<organism evidence="5 6">
    <name type="scientific">Phytohabitans rumicis</name>
    <dbReference type="NCBI Taxonomy" id="1076125"/>
    <lineage>
        <taxon>Bacteria</taxon>
        <taxon>Bacillati</taxon>
        <taxon>Actinomycetota</taxon>
        <taxon>Actinomycetes</taxon>
        <taxon>Micromonosporales</taxon>
        <taxon>Micromonosporaceae</taxon>
    </lineage>
</organism>
<feature type="transmembrane region" description="Helical" evidence="2">
    <location>
        <begin position="151"/>
        <end position="171"/>
    </location>
</feature>
<feature type="region of interest" description="Disordered" evidence="1">
    <location>
        <begin position="738"/>
        <end position="772"/>
    </location>
</feature>
<dbReference type="CDD" id="cd01948">
    <property type="entry name" value="EAL"/>
    <property type="match status" value="1"/>
</dbReference>
<comment type="caution">
    <text evidence="5">The sequence shown here is derived from an EMBL/GenBank/DDBJ whole genome shotgun (WGS) entry which is preliminary data.</text>
</comment>
<sequence>MHLPSVVATAAAASALFALVCAGSLVASARRRTGATRRAHRLLAGGAAVGAVTVAGGIAASLAVQQHVVHTQHDKTSLGSLLAVGVALSCGLLLLGLLTLPGAAPKPAGALRHTLDGLVIAAALWFVGWVLVSKPTHLLGDHTPYWCKPLLMPAAVAALALGVSAITAMRAPRPRRPLVAVGVGVTAAAAAGIGLAGGVCQGMTLLADLSAIALPAALGLVVYAARRADRPEVDDEEAAVDGDVTQRGSAYAFLPMAAMATSALYHLVRGGDFDLVGIVTGSLEGFALVARQWLALRDVKAYAERLQDREAYFRELAHTDPLTGLANRRGLLSALEDEHVAGASAVLLALDLDGFKNVNDLRGHDVGDAVLVEVGQRLRMNLRPGDVAARLGGDEFAVLMWARPAEAKRAATRLLGVLGGPYEQELGTVFLSVSIGLASCATVPDVKALLRNADLALRWAKQRGKNRVELYDVGYDAKLRRRTTLEHELRGAIDRDELHLQYQPVVMLPSVRPVGAEALLRWNHPVLGSVGPDEFIPVAEECGMINKLGAWVLHQACHQLSRWLAEGHDVWVSVNVSPRELHATCYVDQVKEALRAHRVPPQRLVLEVTEHAMAADVEELIRRLGDLRATGVRIALDDFGSGYSSLGQLRRLPVDILKIDRSLVVKPMVRVIVELGHQFGLEVIAEGLGEQEEMAMVVAAGCRLGQGYLSGWPVPAEHFEARLDTATSPGARAVAVPVQAGPGQAGPGQVDHVTRNAQNVRSVDSSHEMRQA</sequence>
<dbReference type="Proteomes" id="UP000482960">
    <property type="component" value="Unassembled WGS sequence"/>
</dbReference>
<dbReference type="PROSITE" id="PS50887">
    <property type="entry name" value="GGDEF"/>
    <property type="match status" value="1"/>
</dbReference>
<evidence type="ECO:0000256" key="1">
    <source>
        <dbReference type="SAM" id="MobiDB-lite"/>
    </source>
</evidence>
<dbReference type="Pfam" id="PF00563">
    <property type="entry name" value="EAL"/>
    <property type="match status" value="1"/>
</dbReference>
<feature type="compositionally biased region" description="Low complexity" evidence="1">
    <location>
        <begin position="738"/>
        <end position="750"/>
    </location>
</feature>
<gene>
    <name evidence="5" type="ORF">Prum_028090</name>
</gene>